<proteinExistence type="predicted"/>
<evidence type="ECO:0000313" key="2">
    <source>
        <dbReference type="Proteomes" id="UP000009097"/>
    </source>
</evidence>
<reference evidence="1" key="2">
    <citation type="journal article" date="2010" name="Nature">
        <title>Comparative genomics reveals mobile pathogenicity chromosomes in Fusarium.</title>
        <authorList>
            <person name="Ma L.J."/>
            <person name="van der Does H.C."/>
            <person name="Borkovich K.A."/>
            <person name="Coleman J.J."/>
            <person name="Daboussi M.J."/>
            <person name="Di Pietro A."/>
            <person name="Dufresne M."/>
            <person name="Freitag M."/>
            <person name="Grabherr M."/>
            <person name="Henrissat B."/>
            <person name="Houterman P.M."/>
            <person name="Kang S."/>
            <person name="Shim W.B."/>
            <person name="Woloshuk C."/>
            <person name="Xie X."/>
            <person name="Xu J.R."/>
            <person name="Antoniw J."/>
            <person name="Baker S.E."/>
            <person name="Bluhm B.H."/>
            <person name="Breakspear A."/>
            <person name="Brown D.W."/>
            <person name="Butchko R.A."/>
            <person name="Chapman S."/>
            <person name="Coulson R."/>
            <person name="Coutinho P.M."/>
            <person name="Danchin E.G."/>
            <person name="Diener A."/>
            <person name="Gale L.R."/>
            <person name="Gardiner D.M."/>
            <person name="Goff S."/>
            <person name="Hammond-Kosack K.E."/>
            <person name="Hilburn K."/>
            <person name="Hua-Van A."/>
            <person name="Jonkers W."/>
            <person name="Kazan K."/>
            <person name="Kodira C.D."/>
            <person name="Koehrsen M."/>
            <person name="Kumar L."/>
            <person name="Lee Y.H."/>
            <person name="Li L."/>
            <person name="Manners J.M."/>
            <person name="Miranda-Saavedra D."/>
            <person name="Mukherjee M."/>
            <person name="Park G."/>
            <person name="Park J."/>
            <person name="Park S.Y."/>
            <person name="Proctor R.H."/>
            <person name="Regev A."/>
            <person name="Ruiz-Roldan M.C."/>
            <person name="Sain D."/>
            <person name="Sakthikumar S."/>
            <person name="Sykes S."/>
            <person name="Schwartz D.C."/>
            <person name="Turgeon B.G."/>
            <person name="Wapinski I."/>
            <person name="Yoder O."/>
            <person name="Young S."/>
            <person name="Zeng Q."/>
            <person name="Zhou S."/>
            <person name="Galagan J."/>
            <person name="Cuomo C.A."/>
            <person name="Kistler H.C."/>
            <person name="Rep M."/>
        </authorList>
    </citation>
    <scope>NUCLEOTIDE SEQUENCE [LARGE SCALE GENOMIC DNA]</scope>
    <source>
        <strain evidence="1">4287</strain>
    </source>
</reference>
<name>A0A0J9WTQ5_FUSO4</name>
<dbReference type="GeneID" id="28962376"/>
<dbReference type="RefSeq" id="XP_018254487.1">
    <property type="nucleotide sequence ID" value="XM_018402017.1"/>
</dbReference>
<accession>A0A0J9WTQ5</accession>
<dbReference type="VEuPathDB" id="FungiDB:FOXG_21670"/>
<sequence>MSAPAFNAQVGMMPCALTLPKTTSCPSVTMSYTPVLVQKWQQLTLAKRLITSR</sequence>
<organism evidence="1 2">
    <name type="scientific">Fusarium oxysporum f. sp. lycopersici (strain 4287 / CBS 123668 / FGSC 9935 / NRRL 34936)</name>
    <name type="common">Fusarium vascular wilt of tomato</name>
    <dbReference type="NCBI Taxonomy" id="426428"/>
    <lineage>
        <taxon>Eukaryota</taxon>
        <taxon>Fungi</taxon>
        <taxon>Dikarya</taxon>
        <taxon>Ascomycota</taxon>
        <taxon>Pezizomycotina</taxon>
        <taxon>Sordariomycetes</taxon>
        <taxon>Hypocreomycetidae</taxon>
        <taxon>Hypocreales</taxon>
        <taxon>Nectriaceae</taxon>
        <taxon>Fusarium</taxon>
        <taxon>Fusarium oxysporum species complex</taxon>
    </lineage>
</organism>
<dbReference type="EMBL" id="DS231719">
    <property type="protein sequence ID" value="KNB16442.1"/>
    <property type="molecule type" value="Genomic_DNA"/>
</dbReference>
<reference evidence="1" key="1">
    <citation type="submission" date="2007-04" db="EMBL/GenBank/DDBJ databases">
        <authorList>
            <consortium name="The Broad Institute Genome Sequencing Platform"/>
            <person name="Birren B."/>
            <person name="Lander E."/>
            <person name="Galagan J."/>
            <person name="Nusbaum C."/>
            <person name="Devon K."/>
            <person name="Ma L.-J."/>
            <person name="Jaffe D."/>
            <person name="Butler J."/>
            <person name="Alvarez P."/>
            <person name="Gnerre S."/>
            <person name="Grabherr M."/>
            <person name="Kleber M."/>
            <person name="Mauceli E."/>
            <person name="Brockman W."/>
            <person name="MacCallum I.A."/>
            <person name="Young S."/>
            <person name="LaButti K."/>
            <person name="DeCaprio D."/>
            <person name="Crawford M."/>
            <person name="Koehrsen M."/>
            <person name="Engels R."/>
            <person name="Montgomery P."/>
            <person name="Pearson M."/>
            <person name="Howarth C."/>
            <person name="Larson L."/>
            <person name="White J."/>
            <person name="O'Leary S."/>
            <person name="Kodira C."/>
            <person name="Zeng Q."/>
            <person name="Yandava C."/>
            <person name="Alvarado L."/>
            <person name="Kistler C."/>
            <person name="Shim W.-B."/>
            <person name="Kang S."/>
            <person name="Woloshuk C."/>
        </authorList>
    </citation>
    <scope>NUCLEOTIDE SEQUENCE</scope>
    <source>
        <strain evidence="1">4287</strain>
    </source>
</reference>
<dbReference type="Proteomes" id="UP000009097">
    <property type="component" value="Unassembled WGS sequence"/>
</dbReference>
<gene>
    <name evidence="1" type="ORF">FOXG_21670</name>
</gene>
<evidence type="ECO:0000313" key="1">
    <source>
        <dbReference type="EMBL" id="KNB16442.1"/>
    </source>
</evidence>
<protein>
    <submittedName>
        <fullName evidence="1">Uncharacterized protein</fullName>
    </submittedName>
</protein>
<dbReference type="KEGG" id="fox:FOXG_21670"/>
<dbReference type="AlphaFoldDB" id="A0A0J9WTQ5"/>